<feature type="compositionally biased region" description="Basic and acidic residues" evidence="4">
    <location>
        <begin position="478"/>
        <end position="487"/>
    </location>
</feature>
<feature type="region of interest" description="Disordered" evidence="4">
    <location>
        <begin position="383"/>
        <end position="403"/>
    </location>
</feature>
<evidence type="ECO:0000256" key="3">
    <source>
        <dbReference type="SAM" id="Coils"/>
    </source>
</evidence>
<dbReference type="GO" id="GO:0005737">
    <property type="term" value="C:cytoplasm"/>
    <property type="evidence" value="ECO:0007669"/>
    <property type="project" value="UniProtKB-SubCell"/>
</dbReference>
<feature type="compositionally biased region" description="Polar residues" evidence="4">
    <location>
        <begin position="683"/>
        <end position="694"/>
    </location>
</feature>
<organism evidence="6 7">
    <name type="scientific">Lachnellula hyalina</name>
    <dbReference type="NCBI Taxonomy" id="1316788"/>
    <lineage>
        <taxon>Eukaryota</taxon>
        <taxon>Fungi</taxon>
        <taxon>Dikarya</taxon>
        <taxon>Ascomycota</taxon>
        <taxon>Pezizomycotina</taxon>
        <taxon>Leotiomycetes</taxon>
        <taxon>Helotiales</taxon>
        <taxon>Lachnaceae</taxon>
        <taxon>Lachnellula</taxon>
    </lineage>
</organism>
<feature type="coiled-coil region" evidence="3">
    <location>
        <begin position="113"/>
        <end position="199"/>
    </location>
</feature>
<feature type="region of interest" description="Disordered" evidence="4">
    <location>
        <begin position="449"/>
        <end position="644"/>
    </location>
</feature>
<feature type="region of interest" description="Disordered" evidence="4">
    <location>
        <begin position="1"/>
        <end position="111"/>
    </location>
</feature>
<feature type="compositionally biased region" description="Polar residues" evidence="4">
    <location>
        <begin position="11"/>
        <end position="30"/>
    </location>
</feature>
<feature type="compositionally biased region" description="Basic and acidic residues" evidence="4">
    <location>
        <begin position="1"/>
        <end position="10"/>
    </location>
</feature>
<dbReference type="RefSeq" id="XP_031009435.1">
    <property type="nucleotide sequence ID" value="XM_031146226.1"/>
</dbReference>
<dbReference type="EMBL" id="QGMH01000005">
    <property type="protein sequence ID" value="TVY30649.1"/>
    <property type="molecule type" value="Genomic_DNA"/>
</dbReference>
<keyword evidence="7" id="KW-1185">Reference proteome</keyword>
<name>A0A8H8R8N7_9HELO</name>
<dbReference type="Proteomes" id="UP000431533">
    <property type="component" value="Unassembled WGS sequence"/>
</dbReference>
<dbReference type="OrthoDB" id="10251744at2759"/>
<comment type="caution">
    <text evidence="6">The sequence shown here is derived from an EMBL/GenBank/DDBJ whole genome shotgun (WGS) entry which is preliminary data.</text>
</comment>
<evidence type="ECO:0000256" key="2">
    <source>
        <dbReference type="ARBA" id="ARBA00022490"/>
    </source>
</evidence>
<dbReference type="GO" id="GO:0005815">
    <property type="term" value="C:microtubule organizing center"/>
    <property type="evidence" value="ECO:0007669"/>
    <property type="project" value="InterPro"/>
</dbReference>
<feature type="compositionally biased region" description="Low complexity" evidence="4">
    <location>
        <begin position="497"/>
        <end position="513"/>
    </location>
</feature>
<reference evidence="6 7" key="1">
    <citation type="submission" date="2018-05" db="EMBL/GenBank/DDBJ databases">
        <title>Genome sequencing and assembly of the regulated plant pathogen Lachnellula willkommii and related sister species for the development of diagnostic species identification markers.</title>
        <authorList>
            <person name="Giroux E."/>
            <person name="Bilodeau G."/>
        </authorList>
    </citation>
    <scope>NUCLEOTIDE SEQUENCE [LARGE SCALE GENOMIC DNA]</scope>
    <source>
        <strain evidence="6 7">CBS 185.66</strain>
    </source>
</reference>
<feature type="region of interest" description="Disordered" evidence="4">
    <location>
        <begin position="408"/>
        <end position="427"/>
    </location>
</feature>
<gene>
    <name evidence="6" type="ORF">LHYA1_G001242</name>
</gene>
<dbReference type="Pfam" id="PF07989">
    <property type="entry name" value="Cnn_1N"/>
    <property type="match status" value="1"/>
</dbReference>
<keyword evidence="2" id="KW-0963">Cytoplasm</keyword>
<evidence type="ECO:0000256" key="1">
    <source>
        <dbReference type="ARBA" id="ARBA00004496"/>
    </source>
</evidence>
<evidence type="ECO:0000256" key="4">
    <source>
        <dbReference type="SAM" id="MobiDB-lite"/>
    </source>
</evidence>
<feature type="compositionally biased region" description="Basic and acidic residues" evidence="4">
    <location>
        <begin position="55"/>
        <end position="66"/>
    </location>
</feature>
<protein>
    <recommendedName>
        <fullName evidence="5">Centrosomin N-terminal motif 1 domain-containing protein</fullName>
    </recommendedName>
</protein>
<evidence type="ECO:0000313" key="7">
    <source>
        <dbReference type="Proteomes" id="UP000431533"/>
    </source>
</evidence>
<proteinExistence type="predicted"/>
<dbReference type="AlphaFoldDB" id="A0A8H8R8N7"/>
<feature type="compositionally biased region" description="Polar residues" evidence="4">
    <location>
        <begin position="449"/>
        <end position="466"/>
    </location>
</feature>
<feature type="region of interest" description="Disordered" evidence="4">
    <location>
        <begin position="215"/>
        <end position="249"/>
    </location>
</feature>
<evidence type="ECO:0000313" key="6">
    <source>
        <dbReference type="EMBL" id="TVY30649.1"/>
    </source>
</evidence>
<dbReference type="GeneID" id="41981440"/>
<sequence length="735" mass="81740">MEDQSQRSRPESSNSANTRMTPTSSNSSSAHLPARSAGTNGARAPTSGGASLLQERLRERKVESARQSRRRSIDLSNGEKGVQSSPVKGSGGRGEERRSSVGGVTAGKGGMGIKQMEEQVSTLHKQNFDLKLELFHRRQRQETLEHKLQEAEKQIEEQAELQEVNEELLSELEKRDQAVEEAVNIIVTLEEKVDRLMKEREGVRSFEADYESTYFRPSHDDGLPSSPPRFDDQLRPQKSVPRMPSFLSEPSQGVEALRSLYLPYSESTLPNLTEDSLDGSPDHIGSPRLSLLSESSFVSVYGEKKFQLDVPEDEVELPRRHRRSTSVEDWIDERPVPDVTPVKPSTRNLTLQRKEYLSINNVLESPLQRLEKLKHTLEKANGSLVSTQAPSSKGKRKASMPRLLSTDTNSFDRQHTLPPTPDTISTDTLRHFKNSNDAMLQHRKASGTFLNSTSTFPTTRQYQSDMSLRPRSAGETITSRREGHGWDTETQEEFTETGSISSTNSTYNGTSSYQRPTRARTPPDLFSFGGGGDAWGRDVRFNDSSRVPPHPAHRYENIRRSSMANHPQSDDTVVAYQGQFTGDGHPEVQHPLNSPSQPYPPDRRSSLAATTKLRKAAPANNPSTVTATNSPLPSPEKDTANRRSRFSTRFFIRPEKPPMVRSQSYVAEEEARATPPPIRRNRTQAQIPRPSSASGPGVSGYDAAADEIDGDVGKSLGVGGKKWFGMGRTNSLRRS</sequence>
<accession>A0A8H8R8N7</accession>
<feature type="compositionally biased region" description="Polar residues" evidence="4">
    <location>
        <begin position="620"/>
        <end position="631"/>
    </location>
</feature>
<keyword evidence="3" id="KW-0175">Coiled coil</keyword>
<feature type="region of interest" description="Disordered" evidence="4">
    <location>
        <begin position="661"/>
        <end position="735"/>
    </location>
</feature>
<dbReference type="InterPro" id="IPR012943">
    <property type="entry name" value="Cnn_1N"/>
</dbReference>
<feature type="compositionally biased region" description="Polar residues" evidence="4">
    <location>
        <begin position="560"/>
        <end position="571"/>
    </location>
</feature>
<evidence type="ECO:0000259" key="5">
    <source>
        <dbReference type="Pfam" id="PF07989"/>
    </source>
</evidence>
<feature type="domain" description="Centrosomin N-terminal motif 1" evidence="5">
    <location>
        <begin position="113"/>
        <end position="182"/>
    </location>
</feature>
<comment type="subcellular location">
    <subcellularLocation>
        <location evidence="1">Cytoplasm</location>
    </subcellularLocation>
</comment>